<dbReference type="InterPro" id="IPR015421">
    <property type="entry name" value="PyrdxlP-dep_Trfase_major"/>
</dbReference>
<evidence type="ECO:0000313" key="13">
    <source>
        <dbReference type="Proteomes" id="UP000256856"/>
    </source>
</evidence>
<protein>
    <recommendedName>
        <fullName evidence="3 10">Cysteine desulfurase</fullName>
        <ecNumber evidence="3 10">2.8.1.7</ecNumber>
    </recommendedName>
</protein>
<dbReference type="SUPFAM" id="SSF53383">
    <property type="entry name" value="PLP-dependent transferases"/>
    <property type="match status" value="1"/>
</dbReference>
<name>A0A346DZG8_9ENTR</name>
<gene>
    <name evidence="12" type="ORF">C9I82_152</name>
</gene>
<dbReference type="InterPro" id="IPR010970">
    <property type="entry name" value="Cys_dSase_SufS"/>
</dbReference>
<keyword evidence="7" id="KW-0456">Lyase</keyword>
<dbReference type="InterPro" id="IPR020578">
    <property type="entry name" value="Aminotrans_V_PyrdxlP_BS"/>
</dbReference>
<dbReference type="InterPro" id="IPR015424">
    <property type="entry name" value="PyrdxlP-dep_Trfase"/>
</dbReference>
<dbReference type="EMBL" id="CP028374">
    <property type="protein sequence ID" value="AXN02123.1"/>
    <property type="molecule type" value="Genomic_DNA"/>
</dbReference>
<reference evidence="12 13" key="1">
    <citation type="submission" date="2018-03" db="EMBL/GenBank/DDBJ databases">
        <title>A parallel universe: an anciently diverged bacterial symbiosis in a Hawaiian planthopper (Hemiptera: Cixiidae) reveals rearranged nutritional responsibilities.</title>
        <authorList>
            <person name="Bennett G."/>
            <person name="Mao M."/>
        </authorList>
    </citation>
    <scope>NUCLEOTIDE SEQUENCE [LARGE SCALE GENOMIC DNA]</scope>
    <source>
        <strain evidence="12 13">OLIH</strain>
    </source>
</reference>
<dbReference type="Pfam" id="PF00266">
    <property type="entry name" value="Aminotran_5"/>
    <property type="match status" value="1"/>
</dbReference>
<sequence>MNPLIIRKQFPILENKVHGKRLIYFDNAASTQKPLSVINTEMDFYKYEYSSVHRGVYSLSTSATNRLENVRIQIGKFINASSEKEIVFLKNATEGINLVSNSWGCDKLRSTDNIIITIMEHHSNIVPWQLLSLKIGFEIRVLNIEPSGEFNIDQIYYLIDKNTKLLAITEISNVLGVINPLKEIIFIAKKYNITILVDGSQAILHKKVDVQDLNCDFYVFSAHKIYGPSGVGVLYGKYELLINMPPWQVGGGMIKTVYLSNTKKTTWLSPPHRFEAGTLNISGIIGLGAALKWFQSMDINLINKYERQIYNYAINKLSELSFLKIYSISKRSIGIISFNFIKKHAYDIGILLNNYGIAIRTGHHCAMPLMEYYGVSSMCRISFALYNVQEEIDKLIFYLSHINHLLNKY</sequence>
<dbReference type="GO" id="GO:0006534">
    <property type="term" value="P:cysteine metabolic process"/>
    <property type="evidence" value="ECO:0007669"/>
    <property type="project" value="UniProtKB-UniRule"/>
</dbReference>
<dbReference type="GO" id="GO:0031071">
    <property type="term" value="F:cysteine desulfurase activity"/>
    <property type="evidence" value="ECO:0007669"/>
    <property type="project" value="UniProtKB-UniRule"/>
</dbReference>
<dbReference type="InterPro" id="IPR000192">
    <property type="entry name" value="Aminotrans_V_dom"/>
</dbReference>
<dbReference type="KEGG" id="ppet:C9I82_152"/>
<proteinExistence type="inferred from homology"/>
<dbReference type="NCBIfam" id="TIGR01979">
    <property type="entry name" value="sufS"/>
    <property type="match status" value="1"/>
</dbReference>
<dbReference type="Gene3D" id="3.90.1150.10">
    <property type="entry name" value="Aspartate Aminotransferase, domain 1"/>
    <property type="match status" value="1"/>
</dbReference>
<dbReference type="OrthoDB" id="9808002at2"/>
<dbReference type="Proteomes" id="UP000256856">
    <property type="component" value="Chromosome"/>
</dbReference>
<dbReference type="PROSITE" id="PS00595">
    <property type="entry name" value="AA_TRANSFER_CLASS_5"/>
    <property type="match status" value="1"/>
</dbReference>
<keyword evidence="6 10" id="KW-0663">Pyridoxal phosphate</keyword>
<dbReference type="PANTHER" id="PTHR43586">
    <property type="entry name" value="CYSTEINE DESULFURASE"/>
    <property type="match status" value="1"/>
</dbReference>
<dbReference type="CDD" id="cd06453">
    <property type="entry name" value="SufS_like"/>
    <property type="match status" value="1"/>
</dbReference>
<organism evidence="12 13">
    <name type="scientific">Candidatus Purcelliella pentastirinorum</name>
    <dbReference type="NCBI Taxonomy" id="472834"/>
    <lineage>
        <taxon>Bacteria</taxon>
        <taxon>Pseudomonadati</taxon>
        <taxon>Pseudomonadota</taxon>
        <taxon>Gammaproteobacteria</taxon>
        <taxon>Enterobacterales</taxon>
        <taxon>Enterobacteriaceae</taxon>
        <taxon>Candidatus Purcelliella</taxon>
    </lineage>
</organism>
<dbReference type="InterPro" id="IPR015422">
    <property type="entry name" value="PyrdxlP-dep_Trfase_small"/>
</dbReference>
<evidence type="ECO:0000256" key="7">
    <source>
        <dbReference type="ARBA" id="ARBA00023239"/>
    </source>
</evidence>
<dbReference type="GO" id="GO:0016829">
    <property type="term" value="F:lyase activity"/>
    <property type="evidence" value="ECO:0007669"/>
    <property type="project" value="UniProtKB-KW"/>
</dbReference>
<comment type="cofactor">
    <cofactor evidence="1 9">
        <name>pyridoxal 5'-phosphate</name>
        <dbReference type="ChEBI" id="CHEBI:597326"/>
    </cofactor>
</comment>
<evidence type="ECO:0000256" key="5">
    <source>
        <dbReference type="ARBA" id="ARBA00022679"/>
    </source>
</evidence>
<evidence type="ECO:0000256" key="2">
    <source>
        <dbReference type="ARBA" id="ARBA00010447"/>
    </source>
</evidence>
<comment type="catalytic activity">
    <reaction evidence="8 10">
        <text>(sulfur carrier)-H + L-cysteine = (sulfur carrier)-SH + L-alanine</text>
        <dbReference type="Rhea" id="RHEA:43892"/>
        <dbReference type="Rhea" id="RHEA-COMP:14737"/>
        <dbReference type="Rhea" id="RHEA-COMP:14739"/>
        <dbReference type="ChEBI" id="CHEBI:29917"/>
        <dbReference type="ChEBI" id="CHEBI:35235"/>
        <dbReference type="ChEBI" id="CHEBI:57972"/>
        <dbReference type="ChEBI" id="CHEBI:64428"/>
        <dbReference type="EC" id="2.8.1.7"/>
    </reaction>
</comment>
<keyword evidence="5 10" id="KW-0808">Transferase</keyword>
<evidence type="ECO:0000256" key="10">
    <source>
        <dbReference type="RuleBase" id="RU004506"/>
    </source>
</evidence>
<accession>A0A346DZG8</accession>
<feature type="domain" description="Aminotransferase class V" evidence="11">
    <location>
        <begin position="23"/>
        <end position="395"/>
    </location>
</feature>
<comment type="function">
    <text evidence="10">Catalyzes the removal of elemental sulfur and selenium atoms from L-cysteine, L-cystine, L-selenocysteine, and L-selenocystine to produce L-alanine.</text>
</comment>
<keyword evidence="4" id="KW-0963">Cytoplasm</keyword>
<keyword evidence="13" id="KW-1185">Reference proteome</keyword>
<evidence type="ECO:0000313" key="12">
    <source>
        <dbReference type="EMBL" id="AXN02123.1"/>
    </source>
</evidence>
<evidence type="ECO:0000256" key="3">
    <source>
        <dbReference type="ARBA" id="ARBA00012239"/>
    </source>
</evidence>
<dbReference type="AlphaFoldDB" id="A0A346DZG8"/>
<evidence type="ECO:0000259" key="11">
    <source>
        <dbReference type="Pfam" id="PF00266"/>
    </source>
</evidence>
<evidence type="ECO:0000256" key="6">
    <source>
        <dbReference type="ARBA" id="ARBA00022898"/>
    </source>
</evidence>
<dbReference type="RefSeq" id="WP_115956243.1">
    <property type="nucleotide sequence ID" value="NZ_CP028374.1"/>
</dbReference>
<dbReference type="EC" id="2.8.1.7" evidence="3 10"/>
<evidence type="ECO:0000256" key="8">
    <source>
        <dbReference type="ARBA" id="ARBA00050776"/>
    </source>
</evidence>
<dbReference type="GO" id="GO:0030170">
    <property type="term" value="F:pyridoxal phosphate binding"/>
    <property type="evidence" value="ECO:0007669"/>
    <property type="project" value="UniProtKB-UniRule"/>
</dbReference>
<evidence type="ECO:0000256" key="4">
    <source>
        <dbReference type="ARBA" id="ARBA00022490"/>
    </source>
</evidence>
<evidence type="ECO:0000256" key="1">
    <source>
        <dbReference type="ARBA" id="ARBA00001933"/>
    </source>
</evidence>
<dbReference type="PANTHER" id="PTHR43586:SF25">
    <property type="entry name" value="CYSTEINE DESULFURASE"/>
    <property type="match status" value="1"/>
</dbReference>
<comment type="similarity">
    <text evidence="2 10">Belongs to the class-V pyridoxal-phosphate-dependent aminotransferase family. Csd subfamily.</text>
</comment>
<evidence type="ECO:0000256" key="9">
    <source>
        <dbReference type="RuleBase" id="RU004504"/>
    </source>
</evidence>
<dbReference type="Gene3D" id="3.40.640.10">
    <property type="entry name" value="Type I PLP-dependent aspartate aminotransferase-like (Major domain)"/>
    <property type="match status" value="1"/>
</dbReference>